<dbReference type="PROSITE" id="PS00565">
    <property type="entry name" value="ARGININOSUCCIN_SYN_2"/>
    <property type="match status" value="1"/>
</dbReference>
<feature type="binding site" evidence="9">
    <location>
        <position position="127"/>
    </location>
    <ligand>
        <name>L-aspartate</name>
        <dbReference type="ChEBI" id="CHEBI:29991"/>
    </ligand>
</feature>
<dbReference type="FunFam" id="3.40.50.620:FF:000019">
    <property type="entry name" value="Argininosuccinate synthase"/>
    <property type="match status" value="1"/>
</dbReference>
<dbReference type="EMBL" id="BOMP01000166">
    <property type="protein sequence ID" value="GIE45542.1"/>
    <property type="molecule type" value="Genomic_DNA"/>
</dbReference>
<evidence type="ECO:0000313" key="13">
    <source>
        <dbReference type="EMBL" id="MBB4747451.1"/>
    </source>
</evidence>
<feature type="binding site" evidence="9">
    <location>
        <position position="123"/>
    </location>
    <ligand>
        <name>L-aspartate</name>
        <dbReference type="ChEBI" id="CHEBI:29991"/>
    </ligand>
</feature>
<dbReference type="Gene3D" id="3.90.1260.10">
    <property type="entry name" value="Argininosuccinate synthetase, chain A, domain 2"/>
    <property type="match status" value="1"/>
</dbReference>
<dbReference type="InterPro" id="IPR018223">
    <property type="entry name" value="Arginosuc_synth_CS"/>
</dbReference>
<feature type="binding site" evidence="9">
    <location>
        <position position="128"/>
    </location>
    <ligand>
        <name>L-aspartate</name>
        <dbReference type="ChEBI" id="CHEBI:29991"/>
    </ligand>
</feature>
<feature type="binding site" evidence="9">
    <location>
        <position position="279"/>
    </location>
    <ligand>
        <name>L-citrulline</name>
        <dbReference type="ChEBI" id="CHEBI:57743"/>
    </ligand>
</feature>
<dbReference type="NCBIfam" id="NF001770">
    <property type="entry name" value="PRK00509.1"/>
    <property type="match status" value="1"/>
</dbReference>
<evidence type="ECO:0000256" key="9">
    <source>
        <dbReference type="HAMAP-Rule" id="MF_00005"/>
    </source>
</evidence>
<dbReference type="SUPFAM" id="SSF52402">
    <property type="entry name" value="Adenine nucleotide alpha hydrolases-like"/>
    <property type="match status" value="1"/>
</dbReference>
<reference evidence="13 14" key="1">
    <citation type="submission" date="2020-08" db="EMBL/GenBank/DDBJ databases">
        <title>Sequencing the genomes of 1000 actinobacteria strains.</title>
        <authorList>
            <person name="Klenk H.-P."/>
        </authorList>
    </citation>
    <scope>NUCLEOTIDE SEQUENCE [LARGE SCALE GENOMIC DNA]</scope>
    <source>
        <strain evidence="13 14">DSM 43150</strain>
    </source>
</reference>
<evidence type="ECO:0000256" key="2">
    <source>
        <dbReference type="ARBA" id="ARBA00011881"/>
    </source>
</evidence>
<feature type="binding site" evidence="9">
    <location>
        <position position="91"/>
    </location>
    <ligand>
        <name>L-citrulline</name>
        <dbReference type="ChEBI" id="CHEBI:57743"/>
    </ligand>
</feature>
<dbReference type="InterPro" id="IPR024074">
    <property type="entry name" value="AS_cat/multimer_dom_body"/>
</dbReference>
<dbReference type="InterPro" id="IPR048268">
    <property type="entry name" value="Arginosuc_syn_C"/>
</dbReference>
<keyword evidence="7 9" id="KW-0547">Nucleotide-binding</keyword>
<evidence type="ECO:0000256" key="6">
    <source>
        <dbReference type="ARBA" id="ARBA00022605"/>
    </source>
</evidence>
<dbReference type="Gene3D" id="3.40.50.620">
    <property type="entry name" value="HUPs"/>
    <property type="match status" value="1"/>
</dbReference>
<feature type="binding site" evidence="9">
    <location>
        <position position="267"/>
    </location>
    <ligand>
        <name>L-citrulline</name>
        <dbReference type="ChEBI" id="CHEBI:57743"/>
    </ligand>
</feature>
<dbReference type="Proteomes" id="UP000590511">
    <property type="component" value="Unassembled WGS sequence"/>
</dbReference>
<dbReference type="InterPro" id="IPR001518">
    <property type="entry name" value="Arginosuc_synth"/>
</dbReference>
<evidence type="ECO:0000256" key="4">
    <source>
        <dbReference type="ARBA" id="ARBA00022571"/>
    </source>
</evidence>
<dbReference type="EMBL" id="JACHNC010000001">
    <property type="protein sequence ID" value="MBB4747451.1"/>
    <property type="molecule type" value="Genomic_DNA"/>
</dbReference>
<comment type="pathway">
    <text evidence="1 9">Amino-acid biosynthesis; L-arginine biosynthesis; L-arginine from L-ornithine and carbamoyl phosphate: step 2/3.</text>
</comment>
<keyword evidence="4 9" id="KW-0055">Arginine biosynthesis</keyword>
<dbReference type="InterPro" id="IPR023434">
    <property type="entry name" value="Arginosuc_synth_type_1_subfam"/>
</dbReference>
<dbReference type="Pfam" id="PF00764">
    <property type="entry name" value="Arginosuc_synth"/>
    <property type="match status" value="1"/>
</dbReference>
<evidence type="ECO:0000259" key="11">
    <source>
        <dbReference type="Pfam" id="PF20979"/>
    </source>
</evidence>
<dbReference type="GO" id="GO:0004055">
    <property type="term" value="F:argininosuccinate synthase activity"/>
    <property type="evidence" value="ECO:0007669"/>
    <property type="project" value="UniProtKB-UniRule"/>
</dbReference>
<feature type="binding site" evidence="9">
    <location>
        <position position="40"/>
    </location>
    <ligand>
        <name>ATP</name>
        <dbReference type="ChEBI" id="CHEBI:30616"/>
    </ligand>
</feature>
<dbReference type="InterPro" id="IPR014729">
    <property type="entry name" value="Rossmann-like_a/b/a_fold"/>
</dbReference>
<dbReference type="PANTHER" id="PTHR11587:SF2">
    <property type="entry name" value="ARGININOSUCCINATE SYNTHASE"/>
    <property type="match status" value="1"/>
</dbReference>
<dbReference type="UniPathway" id="UPA00068">
    <property type="reaction ID" value="UER00113"/>
</dbReference>
<comment type="caution">
    <text evidence="13">The sequence shown here is derived from an EMBL/GenBank/DDBJ whole genome shotgun (WGS) entry which is preliminary data.</text>
</comment>
<evidence type="ECO:0000256" key="1">
    <source>
        <dbReference type="ARBA" id="ARBA00004967"/>
    </source>
</evidence>
<proteinExistence type="inferred from homology"/>
<dbReference type="InterPro" id="IPR048267">
    <property type="entry name" value="Arginosuc_syn_N"/>
</dbReference>
<evidence type="ECO:0000313" key="14">
    <source>
        <dbReference type="Proteomes" id="UP000590511"/>
    </source>
</evidence>
<feature type="binding site" evidence="9">
    <location>
        <position position="131"/>
    </location>
    <ligand>
        <name>L-citrulline</name>
        <dbReference type="ChEBI" id="CHEBI:57743"/>
    </ligand>
</feature>
<feature type="binding site" evidence="9">
    <location>
        <position position="127"/>
    </location>
    <ligand>
        <name>L-citrulline</name>
        <dbReference type="ChEBI" id="CHEBI:57743"/>
    </ligand>
</feature>
<feature type="domain" description="Arginosuccinate synthase C-terminal" evidence="11">
    <location>
        <begin position="181"/>
        <end position="397"/>
    </location>
</feature>
<evidence type="ECO:0000256" key="5">
    <source>
        <dbReference type="ARBA" id="ARBA00022598"/>
    </source>
</evidence>
<dbReference type="HAMAP" id="MF_00005">
    <property type="entry name" value="Arg_succ_synth_type1"/>
    <property type="match status" value="1"/>
</dbReference>
<comment type="subunit">
    <text evidence="2 9">Homotetramer.</text>
</comment>
<dbReference type="SUPFAM" id="SSF69864">
    <property type="entry name" value="Argininosuccinate synthetase, C-terminal domain"/>
    <property type="match status" value="1"/>
</dbReference>
<keyword evidence="9" id="KW-0963">Cytoplasm</keyword>
<dbReference type="GO" id="GO:0000053">
    <property type="term" value="P:argininosuccinate metabolic process"/>
    <property type="evidence" value="ECO:0007669"/>
    <property type="project" value="TreeGrafter"/>
</dbReference>
<feature type="binding site" evidence="9">
    <location>
        <position position="121"/>
    </location>
    <ligand>
        <name>ATP</name>
        <dbReference type="ChEBI" id="CHEBI:30616"/>
    </ligand>
</feature>
<dbReference type="Proteomes" id="UP000631312">
    <property type="component" value="Unassembled WGS sequence"/>
</dbReference>
<protein>
    <recommendedName>
        <fullName evidence="3 9">Argininosuccinate synthase</fullName>
        <ecNumber evidence="3 9">6.3.4.5</ecNumber>
    </recommendedName>
    <alternativeName>
        <fullName evidence="9">Citrulline--aspartate ligase</fullName>
    </alternativeName>
</protein>
<evidence type="ECO:0000259" key="10">
    <source>
        <dbReference type="Pfam" id="PF00764"/>
    </source>
</evidence>
<evidence type="ECO:0000256" key="7">
    <source>
        <dbReference type="ARBA" id="ARBA00022741"/>
    </source>
</evidence>
<keyword evidence="8 9" id="KW-0067">ATP-binding</keyword>
<feature type="binding site" evidence="9">
    <location>
        <begin position="13"/>
        <end position="21"/>
    </location>
    <ligand>
        <name>ATP</name>
        <dbReference type="ChEBI" id="CHEBI:30616"/>
    </ligand>
</feature>
<dbReference type="GO" id="GO:0005524">
    <property type="term" value="F:ATP binding"/>
    <property type="evidence" value="ECO:0007669"/>
    <property type="project" value="UniProtKB-UniRule"/>
</dbReference>
<dbReference type="PROSITE" id="PS00564">
    <property type="entry name" value="ARGININOSUCCIN_SYN_1"/>
    <property type="match status" value="1"/>
</dbReference>
<dbReference type="AlphaFoldDB" id="A0A7W7MEN8"/>
<comment type="catalytic activity">
    <reaction evidence="9">
        <text>L-citrulline + L-aspartate + ATP = 2-(N(omega)-L-arginino)succinate + AMP + diphosphate + H(+)</text>
        <dbReference type="Rhea" id="RHEA:10932"/>
        <dbReference type="ChEBI" id="CHEBI:15378"/>
        <dbReference type="ChEBI" id="CHEBI:29991"/>
        <dbReference type="ChEBI" id="CHEBI:30616"/>
        <dbReference type="ChEBI" id="CHEBI:33019"/>
        <dbReference type="ChEBI" id="CHEBI:57472"/>
        <dbReference type="ChEBI" id="CHEBI:57743"/>
        <dbReference type="ChEBI" id="CHEBI:456215"/>
        <dbReference type="EC" id="6.3.4.5"/>
    </reaction>
</comment>
<dbReference type="PANTHER" id="PTHR11587">
    <property type="entry name" value="ARGININOSUCCINATE SYNTHASE"/>
    <property type="match status" value="1"/>
</dbReference>
<evidence type="ECO:0000313" key="15">
    <source>
        <dbReference type="Proteomes" id="UP000631312"/>
    </source>
</evidence>
<dbReference type="Pfam" id="PF20979">
    <property type="entry name" value="Arginosuc_syn_C"/>
    <property type="match status" value="1"/>
</dbReference>
<keyword evidence="15" id="KW-1185">Reference proteome</keyword>
<comment type="similarity">
    <text evidence="9">Belongs to the argininosuccinate synthase family. Type 1 subfamily.</text>
</comment>
<gene>
    <name evidence="9" type="primary">argG</name>
    <name evidence="12" type="synonym">argG_2</name>
    <name evidence="12" type="ORF">Alo02nite_84400</name>
    <name evidence="13" type="ORF">BJ964_001612</name>
</gene>
<dbReference type="NCBIfam" id="TIGR00032">
    <property type="entry name" value="argG"/>
    <property type="match status" value="1"/>
</dbReference>
<dbReference type="GO" id="GO:0000050">
    <property type="term" value="P:urea cycle"/>
    <property type="evidence" value="ECO:0007669"/>
    <property type="project" value="TreeGrafter"/>
</dbReference>
<evidence type="ECO:0000313" key="12">
    <source>
        <dbReference type="EMBL" id="GIE45542.1"/>
    </source>
</evidence>
<name>A0A7W7MEN8_9ACTN</name>
<evidence type="ECO:0000256" key="8">
    <source>
        <dbReference type="ARBA" id="ARBA00022840"/>
    </source>
</evidence>
<feature type="domain" description="Arginosuccinate synthase-like N-terminal" evidence="10">
    <location>
        <begin position="9"/>
        <end position="170"/>
    </location>
</feature>
<reference evidence="12 15" key="2">
    <citation type="submission" date="2021-01" db="EMBL/GenBank/DDBJ databases">
        <title>Whole genome shotgun sequence of Actinoplanes lobatus NBRC 12513.</title>
        <authorList>
            <person name="Komaki H."/>
            <person name="Tamura T."/>
        </authorList>
    </citation>
    <scope>NUCLEOTIDE SEQUENCE [LARGE SCALE GENOMIC DNA]</scope>
    <source>
        <strain evidence="12 15">NBRC 12513</strain>
    </source>
</reference>
<dbReference type="GO" id="GO:0005737">
    <property type="term" value="C:cytoplasm"/>
    <property type="evidence" value="ECO:0007669"/>
    <property type="project" value="UniProtKB-SubCell"/>
</dbReference>
<keyword evidence="6 9" id="KW-0028">Amino-acid biosynthesis</keyword>
<comment type="subcellular location">
    <subcellularLocation>
        <location evidence="9">Cytoplasm</location>
    </subcellularLocation>
</comment>
<sequence>MSDNNGVRKVVLAYSGGLDTSVILAWLRERHQCEVVAFIADLGQGEELDRARDKAYKIGASEVYVEDLREEFARDYVFPVLRANAVYEDGYLLGSAIGRPLISARQIEIARKVGADAVAHGATGKGNDQVRFELAYQALQPDIKIITPWREWDLHSRSELLAFAADHGIPIDRTGSAERPYSVDANLVNTTYEGELLEDPAVPAPNGVFFRVRDLRDAVDEPETVRIGFRAGDPVSIDGEERSPAEVFALLNELASRHGVGRVDMVENRILGMKTRGVYESPGATVLLAAHQALEAMVLDGEVALLKRELMPRYANLVYRGLWFAPERHMLQAAIDYSQTDVTGEVEVALYKGNVTVQRRAAERSRYNRGLVTFEQATSYDLSHPEGYIRMTGLRFRTVPGGSK</sequence>
<dbReference type="EC" id="6.3.4.5" evidence="3 9"/>
<dbReference type="GO" id="GO:0006526">
    <property type="term" value="P:L-arginine biosynthetic process"/>
    <property type="evidence" value="ECO:0007669"/>
    <property type="project" value="UniProtKB-UniRule"/>
</dbReference>
<evidence type="ECO:0000256" key="3">
    <source>
        <dbReference type="ARBA" id="ARBA00012286"/>
    </source>
</evidence>
<organism evidence="13 14">
    <name type="scientific">Actinoplanes lobatus</name>
    <dbReference type="NCBI Taxonomy" id="113568"/>
    <lineage>
        <taxon>Bacteria</taxon>
        <taxon>Bacillati</taxon>
        <taxon>Actinomycetota</taxon>
        <taxon>Actinomycetes</taxon>
        <taxon>Micromonosporales</taxon>
        <taxon>Micromonosporaceae</taxon>
        <taxon>Actinoplanes</taxon>
    </lineage>
</organism>
<dbReference type="FunFam" id="3.90.1260.10:FF:000007">
    <property type="entry name" value="Argininosuccinate synthase"/>
    <property type="match status" value="1"/>
</dbReference>
<accession>A0A7W7MEN8</accession>
<comment type="caution">
    <text evidence="9">Lacks conserved residue(s) required for the propagation of feature annotation.</text>
</comment>
<keyword evidence="5 9" id="KW-0436">Ligase</keyword>
<dbReference type="CDD" id="cd01999">
    <property type="entry name" value="ASS"/>
    <property type="match status" value="1"/>
</dbReference>
<feature type="binding site" evidence="9">
    <location>
        <position position="182"/>
    </location>
    <ligand>
        <name>L-citrulline</name>
        <dbReference type="ChEBI" id="CHEBI:57743"/>
    </ligand>
</feature>
<dbReference type="RefSeq" id="WP_188120094.1">
    <property type="nucleotide sequence ID" value="NZ_BOMP01000166.1"/>
</dbReference>